<proteinExistence type="predicted"/>
<dbReference type="AlphaFoldDB" id="W3V9P3"/>
<evidence type="ECO:0000313" key="2">
    <source>
        <dbReference type="Proteomes" id="UP000018957"/>
    </source>
</evidence>
<sequence>MAVIIPEPYRIKVIEPIDFKYEPKILRHFTARFKEIPRK</sequence>
<evidence type="ECO:0000313" key="1">
    <source>
        <dbReference type="EMBL" id="ETS32532.1"/>
    </source>
</evidence>
<gene>
    <name evidence="1" type="ORF">PTE_01165</name>
</gene>
<name>W3V9P3_9GAMM</name>
<accession>W3V9P3</accession>
<comment type="caution">
    <text evidence="1">The sequence shown here is derived from an EMBL/GenBank/DDBJ whole genome shotgun (WGS) entry which is preliminary data.</text>
</comment>
<protein>
    <submittedName>
        <fullName evidence="1">Uncharacterized protein</fullName>
    </submittedName>
</protein>
<reference evidence="1 2" key="1">
    <citation type="submission" date="2013-11" db="EMBL/GenBank/DDBJ databases">
        <title>Elucidation of the Photorhabdus temperata genome and generation of transposon mutant library to identify motility mutants.</title>
        <authorList>
            <person name="Hurst S.G.IV."/>
            <person name="Micheals B."/>
            <person name="Abebe-Akele F."/>
            <person name="Rowedder H."/>
            <person name="Bullock H."/>
            <person name="Jackobeck R."/>
            <person name="Janicki E."/>
            <person name="Tisa L.S."/>
        </authorList>
    </citation>
    <scope>NUCLEOTIDE SEQUENCE [LARGE SCALE GENOMIC DNA]</scope>
    <source>
        <strain evidence="1 2">NC19</strain>
    </source>
</reference>
<keyword evidence="2" id="KW-1185">Reference proteome</keyword>
<organism evidence="1 2">
    <name type="scientific">Photorhabdus khanii NC19</name>
    <dbReference type="NCBI Taxonomy" id="1004151"/>
    <lineage>
        <taxon>Bacteria</taxon>
        <taxon>Pseudomonadati</taxon>
        <taxon>Pseudomonadota</taxon>
        <taxon>Gammaproteobacteria</taxon>
        <taxon>Enterobacterales</taxon>
        <taxon>Morganellaceae</taxon>
        <taxon>Photorhabdus</taxon>
    </lineage>
</organism>
<dbReference type="EMBL" id="AYSJ01000004">
    <property type="protein sequence ID" value="ETS32532.1"/>
    <property type="molecule type" value="Genomic_DNA"/>
</dbReference>
<dbReference type="PATRIC" id="fig|1004151.3.peg.1186"/>
<dbReference type="Proteomes" id="UP000018957">
    <property type="component" value="Unassembled WGS sequence"/>
</dbReference>